<keyword evidence="5" id="KW-1185">Reference proteome</keyword>
<feature type="DNA-binding region" description="H-T-H motif" evidence="2">
    <location>
        <begin position="34"/>
        <end position="53"/>
    </location>
</feature>
<proteinExistence type="predicted"/>
<dbReference type="InterPro" id="IPR009057">
    <property type="entry name" value="Homeodomain-like_sf"/>
</dbReference>
<dbReference type="RefSeq" id="WP_109731901.1">
    <property type="nucleotide sequence ID" value="NZ_BAAACK010000003.1"/>
</dbReference>
<name>A0A2Y9C5M1_9FIRM</name>
<evidence type="ECO:0000313" key="5">
    <source>
        <dbReference type="Proteomes" id="UP000245845"/>
    </source>
</evidence>
<evidence type="ECO:0000256" key="1">
    <source>
        <dbReference type="ARBA" id="ARBA00023125"/>
    </source>
</evidence>
<sequence length="181" mass="21061">MKRKKENPLSLQSKQWILSALLSLMDEKDFNAISIKELAERAGLDRKTFYRNFHTKEEVLFLKLQGLCQLYIEKLQALPHISAYTLSKAYFDICASNVHFFLLLNRHNLLPLALLKFNEYLPVLNDLFLSNSAYRNKSKYELVYQAGGFWNVTIRWLNDGGKETPEELARIMSTIMPSPLK</sequence>
<dbReference type="Gene3D" id="1.10.357.10">
    <property type="entry name" value="Tetracycline Repressor, domain 2"/>
    <property type="match status" value="1"/>
</dbReference>
<gene>
    <name evidence="4" type="ORF">A8806_108248</name>
</gene>
<evidence type="ECO:0000256" key="2">
    <source>
        <dbReference type="PROSITE-ProRule" id="PRU00335"/>
    </source>
</evidence>
<dbReference type="PANTHER" id="PTHR43479:SF11">
    <property type="entry name" value="ACREF_ENVCD OPERON REPRESSOR-RELATED"/>
    <property type="match status" value="1"/>
</dbReference>
<protein>
    <submittedName>
        <fullName evidence="4">TetR family transcriptional regulator</fullName>
    </submittedName>
</protein>
<evidence type="ECO:0000313" key="4">
    <source>
        <dbReference type="EMBL" id="PWJ28733.1"/>
    </source>
</evidence>
<evidence type="ECO:0000259" key="3">
    <source>
        <dbReference type="PROSITE" id="PS50977"/>
    </source>
</evidence>
<dbReference type="Pfam" id="PF14278">
    <property type="entry name" value="TetR_C_8"/>
    <property type="match status" value="1"/>
</dbReference>
<organism evidence="4 5">
    <name type="scientific">Faecalicatena orotica</name>
    <dbReference type="NCBI Taxonomy" id="1544"/>
    <lineage>
        <taxon>Bacteria</taxon>
        <taxon>Bacillati</taxon>
        <taxon>Bacillota</taxon>
        <taxon>Clostridia</taxon>
        <taxon>Lachnospirales</taxon>
        <taxon>Lachnospiraceae</taxon>
        <taxon>Faecalicatena</taxon>
    </lineage>
</organism>
<reference evidence="4 5" key="1">
    <citation type="submission" date="2018-05" db="EMBL/GenBank/DDBJ databases">
        <title>The Hungate 1000. A catalogue of reference genomes from the rumen microbiome.</title>
        <authorList>
            <person name="Kelly W."/>
        </authorList>
    </citation>
    <scope>NUCLEOTIDE SEQUENCE [LARGE SCALE GENOMIC DNA]</scope>
    <source>
        <strain evidence="4 5">NLAE-zl-C242</strain>
    </source>
</reference>
<dbReference type="PRINTS" id="PR00455">
    <property type="entry name" value="HTHTETR"/>
</dbReference>
<accession>A0A2Y9C5M1</accession>
<dbReference type="InterPro" id="IPR001647">
    <property type="entry name" value="HTH_TetR"/>
</dbReference>
<feature type="domain" description="HTH tetR-type" evidence="3">
    <location>
        <begin position="11"/>
        <end position="71"/>
    </location>
</feature>
<dbReference type="InterPro" id="IPR039532">
    <property type="entry name" value="TetR_C_Firmicutes"/>
</dbReference>
<dbReference type="Pfam" id="PF00440">
    <property type="entry name" value="TetR_N"/>
    <property type="match status" value="1"/>
</dbReference>
<dbReference type="AlphaFoldDB" id="A0A2Y9C5M1"/>
<dbReference type="Proteomes" id="UP000245845">
    <property type="component" value="Unassembled WGS sequence"/>
</dbReference>
<dbReference type="GO" id="GO:0003677">
    <property type="term" value="F:DNA binding"/>
    <property type="evidence" value="ECO:0007669"/>
    <property type="project" value="UniProtKB-UniRule"/>
</dbReference>
<dbReference type="EMBL" id="QGDL01000008">
    <property type="protein sequence ID" value="PWJ28733.1"/>
    <property type="molecule type" value="Genomic_DNA"/>
</dbReference>
<dbReference type="OrthoDB" id="9810250at2"/>
<dbReference type="PROSITE" id="PS50977">
    <property type="entry name" value="HTH_TETR_2"/>
    <property type="match status" value="1"/>
</dbReference>
<dbReference type="PANTHER" id="PTHR43479">
    <property type="entry name" value="ACREF/ENVCD OPERON REPRESSOR-RELATED"/>
    <property type="match status" value="1"/>
</dbReference>
<dbReference type="SUPFAM" id="SSF46689">
    <property type="entry name" value="Homeodomain-like"/>
    <property type="match status" value="1"/>
</dbReference>
<comment type="caution">
    <text evidence="4">The sequence shown here is derived from an EMBL/GenBank/DDBJ whole genome shotgun (WGS) entry which is preliminary data.</text>
</comment>
<keyword evidence="1 2" id="KW-0238">DNA-binding</keyword>
<dbReference type="InterPro" id="IPR050624">
    <property type="entry name" value="HTH-type_Tx_Regulator"/>
</dbReference>